<dbReference type="Gene3D" id="3.40.50.360">
    <property type="match status" value="1"/>
</dbReference>
<dbReference type="Proteomes" id="UP001524944">
    <property type="component" value="Unassembled WGS sequence"/>
</dbReference>
<proteinExistence type="predicted"/>
<reference evidence="2 3" key="1">
    <citation type="submission" date="2022-08" db="EMBL/GenBank/DDBJ databases">
        <title>Proteogenomics of the novel Dehalobacterium formicoaceticum strain EZ94 highlights a key role of methyltransferases during anaerobic dichloromethane degradation.</title>
        <authorList>
            <person name="Wasmund K."/>
        </authorList>
    </citation>
    <scope>NUCLEOTIDE SEQUENCE [LARGE SCALE GENOMIC DNA]</scope>
    <source>
        <strain evidence="2 3">EZ94</strain>
    </source>
</reference>
<organism evidence="2 3">
    <name type="scientific">Dehalobacterium formicoaceticum</name>
    <dbReference type="NCBI Taxonomy" id="51515"/>
    <lineage>
        <taxon>Bacteria</taxon>
        <taxon>Bacillati</taxon>
        <taxon>Bacillota</taxon>
        <taxon>Clostridia</taxon>
        <taxon>Eubacteriales</taxon>
        <taxon>Peptococcaceae</taxon>
        <taxon>Dehalobacterium</taxon>
    </lineage>
</organism>
<dbReference type="Pfam" id="PF03358">
    <property type="entry name" value="FMN_red"/>
    <property type="match status" value="1"/>
</dbReference>
<evidence type="ECO:0000313" key="2">
    <source>
        <dbReference type="EMBL" id="MCR6546989.1"/>
    </source>
</evidence>
<keyword evidence="3" id="KW-1185">Reference proteome</keyword>
<dbReference type="EMBL" id="JANPWE010000015">
    <property type="protein sequence ID" value="MCR6546989.1"/>
    <property type="molecule type" value="Genomic_DNA"/>
</dbReference>
<evidence type="ECO:0000259" key="1">
    <source>
        <dbReference type="Pfam" id="PF03358"/>
    </source>
</evidence>
<protein>
    <submittedName>
        <fullName evidence="2">NAD(P)H-dependent oxidoreductase</fullName>
    </submittedName>
</protein>
<accession>A0ABT1Y7Y2</accession>
<gene>
    <name evidence="2" type="ORF">NVS47_15985</name>
</gene>
<comment type="caution">
    <text evidence="2">The sequence shown here is derived from an EMBL/GenBank/DDBJ whole genome shotgun (WGS) entry which is preliminary data.</text>
</comment>
<sequence length="211" mass="23170">MKIALINASPKRGNSASKIILQTLEKRLTDVEITLDVEITCYDSASGDAAALLHAMSGCNALVFAFPLYVDGIPANLLRQLEQICPSIAQAAPQAKVYTLVNNGFYDGCQNTLALEMMQHFTQEANLTWGQGIGIGAGSMVQGIPISSGPFTRLGKTLDALAETILQRRSFENITLDPNLPRFLYKQIANMSWRPQAKKNGLKRSELYKRH</sequence>
<name>A0ABT1Y7Y2_9FIRM</name>
<feature type="domain" description="NADPH-dependent FMN reductase-like" evidence="1">
    <location>
        <begin position="1"/>
        <end position="84"/>
    </location>
</feature>
<dbReference type="RefSeq" id="WP_257914165.1">
    <property type="nucleotide sequence ID" value="NZ_JANPWE010000015.1"/>
</dbReference>
<dbReference type="InterPro" id="IPR029039">
    <property type="entry name" value="Flavoprotein-like_sf"/>
</dbReference>
<evidence type="ECO:0000313" key="3">
    <source>
        <dbReference type="Proteomes" id="UP001524944"/>
    </source>
</evidence>
<dbReference type="SUPFAM" id="SSF52218">
    <property type="entry name" value="Flavoproteins"/>
    <property type="match status" value="1"/>
</dbReference>
<dbReference type="InterPro" id="IPR005025">
    <property type="entry name" value="FMN_Rdtase-like_dom"/>
</dbReference>